<dbReference type="AlphaFoldDB" id="A0A670JEV2"/>
<reference evidence="4" key="3">
    <citation type="submission" date="2025-09" db="UniProtKB">
        <authorList>
            <consortium name="Ensembl"/>
        </authorList>
    </citation>
    <scope>IDENTIFICATION</scope>
</reference>
<keyword evidence="3" id="KW-0539">Nucleus</keyword>
<dbReference type="PANTHER" id="PTHR31699:SF6">
    <property type="entry name" value="TUDOR-INTERACTING REPAIR REGULATOR PROTEIN"/>
    <property type="match status" value="1"/>
</dbReference>
<dbReference type="GO" id="GO:0005634">
    <property type="term" value="C:nucleus"/>
    <property type="evidence" value="ECO:0007669"/>
    <property type="project" value="UniProtKB-SubCell"/>
</dbReference>
<comment type="subcellular location">
    <subcellularLocation>
        <location evidence="1">Nucleus</location>
    </subcellularLocation>
</comment>
<reference evidence="4" key="2">
    <citation type="submission" date="2025-08" db="UniProtKB">
        <authorList>
            <consortium name="Ensembl"/>
        </authorList>
    </citation>
    <scope>IDENTIFICATION</scope>
</reference>
<gene>
    <name evidence="4" type="primary">NUDT16L1</name>
</gene>
<reference evidence="4 5" key="1">
    <citation type="journal article" date="2019" name="Proc. Natl. Acad. Sci. U.S.A.">
        <title>Regulatory changes in pterin and carotenoid genes underlie balanced color polymorphisms in the wall lizard.</title>
        <authorList>
            <person name="Andrade P."/>
            <person name="Pinho C."/>
            <person name="Perez I de Lanuza G."/>
            <person name="Afonso S."/>
            <person name="Brejcha J."/>
            <person name="Rubin C.J."/>
            <person name="Wallerman O."/>
            <person name="Pereira P."/>
            <person name="Sabatino S.J."/>
            <person name="Bellati A."/>
            <person name="Pellitteri-Rosa D."/>
            <person name="Bosakova Z."/>
            <person name="Bunikis I."/>
            <person name="Carretero M.A."/>
            <person name="Feiner N."/>
            <person name="Marsik P."/>
            <person name="Pauperio F."/>
            <person name="Salvi D."/>
            <person name="Soler L."/>
            <person name="While G.M."/>
            <person name="Uller T."/>
            <person name="Font E."/>
            <person name="Andersson L."/>
            <person name="Carneiro M."/>
        </authorList>
    </citation>
    <scope>NUCLEOTIDE SEQUENCE</scope>
</reference>
<keyword evidence="5" id="KW-1185">Reference proteome</keyword>
<evidence type="ECO:0000313" key="5">
    <source>
        <dbReference type="Proteomes" id="UP000472272"/>
    </source>
</evidence>
<dbReference type="PANTHER" id="PTHR31699">
    <property type="entry name" value="NUDIX T16 FAMILY MEMBER"/>
    <property type="match status" value="1"/>
</dbReference>
<protein>
    <submittedName>
        <fullName evidence="4">Nudix hydrolase 16 like 1</fullName>
    </submittedName>
</protein>
<name>A0A670JEV2_PODMU</name>
<evidence type="ECO:0000256" key="3">
    <source>
        <dbReference type="ARBA" id="ARBA00023242"/>
    </source>
</evidence>
<proteinExistence type="predicted"/>
<dbReference type="GeneTree" id="ENSGT00390000016224"/>
<dbReference type="Gene3D" id="3.90.79.10">
    <property type="entry name" value="Nucleoside Triphosphate Pyrophosphohydrolase"/>
    <property type="match status" value="1"/>
</dbReference>
<organism evidence="4 5">
    <name type="scientific">Podarcis muralis</name>
    <name type="common">Wall lizard</name>
    <name type="synonym">Lacerta muralis</name>
    <dbReference type="NCBI Taxonomy" id="64176"/>
    <lineage>
        <taxon>Eukaryota</taxon>
        <taxon>Metazoa</taxon>
        <taxon>Chordata</taxon>
        <taxon>Craniata</taxon>
        <taxon>Vertebrata</taxon>
        <taxon>Euteleostomi</taxon>
        <taxon>Lepidosauria</taxon>
        <taxon>Squamata</taxon>
        <taxon>Bifurcata</taxon>
        <taxon>Unidentata</taxon>
        <taxon>Episquamata</taxon>
        <taxon>Laterata</taxon>
        <taxon>Lacertibaenia</taxon>
        <taxon>Lacertidae</taxon>
        <taxon>Podarcis</taxon>
    </lineage>
</organism>
<evidence type="ECO:0000256" key="2">
    <source>
        <dbReference type="ARBA" id="ARBA00022884"/>
    </source>
</evidence>
<dbReference type="GO" id="GO:0030515">
    <property type="term" value="F:snoRNA binding"/>
    <property type="evidence" value="ECO:0007669"/>
    <property type="project" value="TreeGrafter"/>
</dbReference>
<accession>A0A670JEV2</accession>
<dbReference type="Proteomes" id="UP000472272">
    <property type="component" value="Chromosome 14"/>
</dbReference>
<evidence type="ECO:0000256" key="1">
    <source>
        <dbReference type="ARBA" id="ARBA00004123"/>
    </source>
</evidence>
<dbReference type="Ensembl" id="ENSPMRT00000024554.1">
    <property type="protein sequence ID" value="ENSPMRP00000023118.1"/>
    <property type="gene ID" value="ENSPMRG00000015005.1"/>
</dbReference>
<keyword evidence="2" id="KW-0694">RNA-binding</keyword>
<dbReference type="InterPro" id="IPR054754">
    <property type="entry name" value="NudT16"/>
</dbReference>
<sequence length="155" mass="16795">MPTASSPLRPLRRAEGLRLGPGWSHALLHAPHPGMLFARISLRYAVLVRGCSDGVSCLAGGWTRWPLCGQLGNRVLGLGDVCLTEQMVAHLYAKQLTLLELHAVEISAVHSRDHRLEVGLRGSTAAKRADGSSVERLLRRAAGHSWPRILEGTKG</sequence>
<evidence type="ECO:0000313" key="4">
    <source>
        <dbReference type="Ensembl" id="ENSPMRP00000023118.1"/>
    </source>
</evidence>